<dbReference type="AlphaFoldDB" id="A0A5C4S4A8"/>
<evidence type="ECO:0000313" key="2">
    <source>
        <dbReference type="Proteomes" id="UP000309544"/>
    </source>
</evidence>
<gene>
    <name evidence="1" type="ORF">FGF68_02305</name>
</gene>
<name>A0A5C4S4A8_PROVB</name>
<evidence type="ECO:0000313" key="1">
    <source>
        <dbReference type="EMBL" id="TNJ38032.1"/>
    </source>
</evidence>
<protein>
    <submittedName>
        <fullName evidence="1">Uncharacterized protein</fullName>
    </submittedName>
</protein>
<dbReference type="Proteomes" id="UP000309544">
    <property type="component" value="Unassembled WGS sequence"/>
</dbReference>
<sequence>MIRRLWLQAVQAAWKSYLKKIDSCSAGKELQEHLSQKLDLDMTLEEFGEMIFIEGFSAGEQYARKTSVVKQHQKISMN</sequence>
<reference evidence="1 2" key="1">
    <citation type="submission" date="2019-05" db="EMBL/GenBank/DDBJ databases">
        <title>Draft Whole-Genome sequence of the green sulfur bacterium Prosthecochloris vibrioformis DSM 260.</title>
        <authorList>
            <person name="Meyer T.E."/>
            <person name="Kyndt J.A."/>
        </authorList>
    </citation>
    <scope>NUCLEOTIDE SEQUENCE [LARGE SCALE GENOMIC DNA]</scope>
    <source>
        <strain evidence="1 2">DSM 260</strain>
    </source>
</reference>
<accession>A0A5C4S4A8</accession>
<comment type="caution">
    <text evidence="1">The sequence shown here is derived from an EMBL/GenBank/DDBJ whole genome shotgun (WGS) entry which is preliminary data.</text>
</comment>
<dbReference type="RefSeq" id="WP_068867745.1">
    <property type="nucleotide sequence ID" value="NZ_VDCI01000001.1"/>
</dbReference>
<dbReference type="EMBL" id="VDCI01000001">
    <property type="protein sequence ID" value="TNJ38032.1"/>
    <property type="molecule type" value="Genomic_DNA"/>
</dbReference>
<keyword evidence="2" id="KW-1185">Reference proteome</keyword>
<proteinExistence type="predicted"/>
<organism evidence="1 2">
    <name type="scientific">Prosthecochloris vibrioformis</name>
    <name type="common">Chlorobium vibrioforme</name>
    <dbReference type="NCBI Taxonomy" id="1098"/>
    <lineage>
        <taxon>Bacteria</taxon>
        <taxon>Pseudomonadati</taxon>
        <taxon>Chlorobiota</taxon>
        <taxon>Chlorobiia</taxon>
        <taxon>Chlorobiales</taxon>
        <taxon>Chlorobiaceae</taxon>
        <taxon>Prosthecochloris</taxon>
    </lineage>
</organism>